<evidence type="ECO:0000259" key="5">
    <source>
        <dbReference type="PROSITE" id="PS50022"/>
    </source>
</evidence>
<dbReference type="PROSITE" id="PS50022">
    <property type="entry name" value="FA58C_3"/>
    <property type="match status" value="1"/>
</dbReference>
<comment type="subcellular location">
    <subcellularLocation>
        <location evidence="1">Secreted</location>
    </subcellularLocation>
</comment>
<dbReference type="Gene3D" id="2.60.40.10">
    <property type="entry name" value="Immunoglobulins"/>
    <property type="match status" value="1"/>
</dbReference>
<dbReference type="EMBL" id="RPDH01000002">
    <property type="protein sequence ID" value="RPE08886.1"/>
    <property type="molecule type" value="Genomic_DNA"/>
</dbReference>
<keyword evidence="2" id="KW-0964">Secreted</keyword>
<keyword evidence="7" id="KW-1185">Reference proteome</keyword>
<dbReference type="InterPro" id="IPR035986">
    <property type="entry name" value="PKD_dom_sf"/>
</dbReference>
<feature type="signal peptide" evidence="4">
    <location>
        <begin position="1"/>
        <end position="28"/>
    </location>
</feature>
<dbReference type="InterPro" id="IPR013783">
    <property type="entry name" value="Ig-like_fold"/>
</dbReference>
<dbReference type="Gene3D" id="2.60.120.200">
    <property type="match status" value="1"/>
</dbReference>
<evidence type="ECO:0000256" key="1">
    <source>
        <dbReference type="ARBA" id="ARBA00004613"/>
    </source>
</evidence>
<comment type="caution">
    <text evidence="6">The sequence shown here is derived from an EMBL/GenBank/DDBJ whole genome shotgun (WGS) entry which is preliminary data.</text>
</comment>
<gene>
    <name evidence="6" type="ORF">EGT74_17860</name>
</gene>
<dbReference type="Pfam" id="PF17957">
    <property type="entry name" value="Big_7"/>
    <property type="match status" value="1"/>
</dbReference>
<dbReference type="SUPFAM" id="SSF49785">
    <property type="entry name" value="Galactose-binding domain-like"/>
    <property type="match status" value="1"/>
</dbReference>
<feature type="chain" id="PRO_5018238193" evidence="4">
    <location>
        <begin position="29"/>
        <end position="787"/>
    </location>
</feature>
<dbReference type="NCBIfam" id="NF033679">
    <property type="entry name" value="DNRLRE_dom"/>
    <property type="match status" value="1"/>
</dbReference>
<evidence type="ECO:0000256" key="4">
    <source>
        <dbReference type="SAM" id="SignalP"/>
    </source>
</evidence>
<keyword evidence="3 4" id="KW-0732">Signal</keyword>
<evidence type="ECO:0000256" key="2">
    <source>
        <dbReference type="ARBA" id="ARBA00022525"/>
    </source>
</evidence>
<organism evidence="6 7">
    <name type="scientific">Chitinophaga lutea</name>
    <dbReference type="NCBI Taxonomy" id="2488634"/>
    <lineage>
        <taxon>Bacteria</taxon>
        <taxon>Pseudomonadati</taxon>
        <taxon>Bacteroidota</taxon>
        <taxon>Chitinophagia</taxon>
        <taxon>Chitinophagales</taxon>
        <taxon>Chitinophagaceae</taxon>
        <taxon>Chitinophaga</taxon>
    </lineage>
</organism>
<accession>A0A3N4PL07</accession>
<dbReference type="Pfam" id="PF24517">
    <property type="entry name" value="CBM96"/>
    <property type="match status" value="1"/>
</dbReference>
<evidence type="ECO:0000313" key="7">
    <source>
        <dbReference type="Proteomes" id="UP000278351"/>
    </source>
</evidence>
<evidence type="ECO:0000256" key="3">
    <source>
        <dbReference type="ARBA" id="ARBA00022729"/>
    </source>
</evidence>
<reference evidence="6 7" key="1">
    <citation type="submission" date="2018-11" db="EMBL/GenBank/DDBJ databases">
        <title>Chitinophaga lutea sp.nov., isolate from arsenic contaminated soil.</title>
        <authorList>
            <person name="Zong Y."/>
        </authorList>
    </citation>
    <scope>NUCLEOTIDE SEQUENCE [LARGE SCALE GENOMIC DNA]</scope>
    <source>
        <strain evidence="6 7">ZY74</strain>
    </source>
</reference>
<proteinExistence type="predicted"/>
<dbReference type="Gene3D" id="2.60.120.260">
    <property type="entry name" value="Galactose-binding domain-like"/>
    <property type="match status" value="1"/>
</dbReference>
<evidence type="ECO:0000313" key="6">
    <source>
        <dbReference type="EMBL" id="RPE08886.1"/>
    </source>
</evidence>
<dbReference type="GO" id="GO:0005576">
    <property type="term" value="C:extracellular region"/>
    <property type="evidence" value="ECO:0007669"/>
    <property type="project" value="UniProtKB-SubCell"/>
</dbReference>
<dbReference type="InterPro" id="IPR055372">
    <property type="entry name" value="CBM96"/>
</dbReference>
<dbReference type="SUPFAM" id="SSF49299">
    <property type="entry name" value="PKD domain"/>
    <property type="match status" value="1"/>
</dbReference>
<dbReference type="InterPro" id="IPR026444">
    <property type="entry name" value="Secre_tail"/>
</dbReference>
<dbReference type="Proteomes" id="UP000278351">
    <property type="component" value="Unassembled WGS sequence"/>
</dbReference>
<dbReference type="Pfam" id="PF18962">
    <property type="entry name" value="Por_Secre_tail"/>
    <property type="match status" value="1"/>
</dbReference>
<name>A0A3N4PL07_9BACT</name>
<dbReference type="RefSeq" id="WP_123847886.1">
    <property type="nucleotide sequence ID" value="NZ_RPDH01000002.1"/>
</dbReference>
<dbReference type="NCBIfam" id="TIGR04183">
    <property type="entry name" value="Por_Secre_tail"/>
    <property type="match status" value="1"/>
</dbReference>
<dbReference type="AlphaFoldDB" id="A0A3N4PL07"/>
<dbReference type="InterPro" id="IPR008979">
    <property type="entry name" value="Galactose-bd-like_sf"/>
</dbReference>
<feature type="domain" description="F5/8 type C" evidence="5">
    <location>
        <begin position="366"/>
        <end position="507"/>
    </location>
</feature>
<dbReference type="Pfam" id="PF00754">
    <property type="entry name" value="F5_F8_type_C"/>
    <property type="match status" value="1"/>
</dbReference>
<protein>
    <submittedName>
        <fullName evidence="6">DNRLRE domain-containing protein</fullName>
    </submittedName>
</protein>
<dbReference type="InterPro" id="IPR000421">
    <property type="entry name" value="FA58C"/>
</dbReference>
<sequence length="787" mass="83917">MHFHYLSRLCHKTAAAFFLLATGFAAHAQVTLKADGPGNTYQLIESKGFGIESPDCRHTSFGPHVTEIFDNTLGKNVFVFHSHPVDDDDRCTNEDRTRMEIKGGSGSPADMQHTQGQTAYYRWKFKLDAGFIPSGRFTHIFQIKAIEGDAGAPLITITPRAGSPEKMQIIHSSGSGSGGLGTVTEVNLAPFKGTWVEAYVKYKSGEGSAGTFEITLKRLSDGATLLSYTNNSLDMWRTGADYNRPKWGVYRGKDPVLRTEQVLFNDFCITESSASLCPSDIGQPNQPPTVAITAPANGATFSAPANITLSANAADTDGSITKVEFFNGAQKLGEATASPYNYAWNNVAAGTYSLTAKATDNQGATTTSAAVGITVTGPPSCVPVSASADDGNIPANVLDNNLATRWSASGDGQWIQFCLSDTLPVNGVQVAFYKGDIRTSTFDVLTGLDGITWSTAAAGVTSSGSSLNLQLFSFTQRDAKFVRIVGHGNSQDLWNSYTEVKINTSSSSTTFSPTHDAYVRDGSNAAITHGTTDPTLLITKLSPSGQLNNAREAYLTFNIASAGSAINSAVLKVYGKIDGASVPSVPVAVYPVANTTWTESTITWNNKPAAGATALATQTVTNAAYAYYSWDITAYVQSEVAAGRSTISVAMKSLQAHDPRIFWNSKEATANHPQLEVSTAPAINATGTTLSKISTDKTGNTASAAILEYFPNPFREKCQINIHLQEAGQTQLTLFDMQGKPRETLLKGHLPAGKHQAMLNGSNIAAGVYSLQLIHNGKISIKKIIKL</sequence>
<dbReference type="OrthoDB" id="624837at2"/>